<evidence type="ECO:0000256" key="1">
    <source>
        <dbReference type="SAM" id="Phobius"/>
    </source>
</evidence>
<evidence type="ECO:0000313" key="3">
    <source>
        <dbReference type="Proteomes" id="UP001371456"/>
    </source>
</evidence>
<name>A0AAN8SPW5_SOLBU</name>
<dbReference type="Proteomes" id="UP001371456">
    <property type="component" value="Unassembled WGS sequence"/>
</dbReference>
<dbReference type="AlphaFoldDB" id="A0AAN8SPW5"/>
<dbReference type="InterPro" id="IPR036249">
    <property type="entry name" value="Thioredoxin-like_sf"/>
</dbReference>
<feature type="transmembrane region" description="Helical" evidence="1">
    <location>
        <begin position="81"/>
        <end position="99"/>
    </location>
</feature>
<gene>
    <name evidence="2" type="ORF">RDI58_028238</name>
</gene>
<dbReference type="EMBL" id="JBANQN010000012">
    <property type="protein sequence ID" value="KAK6773000.1"/>
    <property type="molecule type" value="Genomic_DNA"/>
</dbReference>
<keyword evidence="1" id="KW-1133">Transmembrane helix</keyword>
<proteinExistence type="predicted"/>
<evidence type="ECO:0008006" key="4">
    <source>
        <dbReference type="Google" id="ProtNLM"/>
    </source>
</evidence>
<evidence type="ECO:0000313" key="2">
    <source>
        <dbReference type="EMBL" id="KAK6773000.1"/>
    </source>
</evidence>
<organism evidence="2 3">
    <name type="scientific">Solanum bulbocastanum</name>
    <name type="common">Wild potato</name>
    <dbReference type="NCBI Taxonomy" id="147425"/>
    <lineage>
        <taxon>Eukaryota</taxon>
        <taxon>Viridiplantae</taxon>
        <taxon>Streptophyta</taxon>
        <taxon>Embryophyta</taxon>
        <taxon>Tracheophyta</taxon>
        <taxon>Spermatophyta</taxon>
        <taxon>Magnoliopsida</taxon>
        <taxon>eudicotyledons</taxon>
        <taxon>Gunneridae</taxon>
        <taxon>Pentapetalae</taxon>
        <taxon>asterids</taxon>
        <taxon>lamiids</taxon>
        <taxon>Solanales</taxon>
        <taxon>Solanaceae</taxon>
        <taxon>Solanoideae</taxon>
        <taxon>Solaneae</taxon>
        <taxon>Solanum</taxon>
    </lineage>
</organism>
<dbReference type="Gene3D" id="3.40.30.10">
    <property type="entry name" value="Glutaredoxin"/>
    <property type="match status" value="1"/>
</dbReference>
<accession>A0AAN8SPW5</accession>
<keyword evidence="3" id="KW-1185">Reference proteome</keyword>
<keyword evidence="1" id="KW-0472">Membrane</keyword>
<dbReference type="SUPFAM" id="SSF52833">
    <property type="entry name" value="Thioredoxin-like"/>
    <property type="match status" value="1"/>
</dbReference>
<comment type="caution">
    <text evidence="2">The sequence shown here is derived from an EMBL/GenBank/DDBJ whole genome shotgun (WGS) entry which is preliminary data.</text>
</comment>
<feature type="transmembrane region" description="Helical" evidence="1">
    <location>
        <begin position="151"/>
        <end position="177"/>
    </location>
</feature>
<keyword evidence="1" id="KW-0812">Transmembrane</keyword>
<sequence length="318" mass="35950">MQITLTGQVQIKTGCLSSSQFVKASAKHSNEFFLDFAESENSFGGSAAMSKNSNGGSSVQRDQEFSYDPVRWLNLMVSEPYYLFHLLVFFSYIPVRCSAFQSLDPVRNSFLFKREIQVFVAYCVLTVVKIVRTESWESFIQDTLLFAKIFLTAIALVMDYHLALWYALAFLVIHIIAQQPPYEGLGSSNHLTPLQLESLLTEGNTSRFWLVEFRAFSTSACVRTSSFFPELSITYSNTNLSFGTIDLGLFPNAAERFGISLGSLNQLPVYILFENAAEVARFPEFDSEPYVFGPTITKRLLCGRFELDKRLLDYVNGK</sequence>
<protein>
    <recommendedName>
        <fullName evidence="4">Thioredoxin-related transmembrane protein 2</fullName>
    </recommendedName>
</protein>
<reference evidence="2 3" key="1">
    <citation type="submission" date="2024-02" db="EMBL/GenBank/DDBJ databases">
        <title>de novo genome assembly of Solanum bulbocastanum strain 11H21.</title>
        <authorList>
            <person name="Hosaka A.J."/>
        </authorList>
    </citation>
    <scope>NUCLEOTIDE SEQUENCE [LARGE SCALE GENOMIC DNA]</scope>
    <source>
        <tissue evidence="2">Young leaves</tissue>
    </source>
</reference>